<dbReference type="EMBL" id="SJSO01000009">
    <property type="protein sequence ID" value="TCD26535.1"/>
    <property type="molecule type" value="Genomic_DNA"/>
</dbReference>
<name>A0A4V2MQV6_9SPHI</name>
<evidence type="ECO:0000256" key="5">
    <source>
        <dbReference type="ARBA" id="ARBA00023136"/>
    </source>
</evidence>
<evidence type="ECO:0000259" key="9">
    <source>
        <dbReference type="Pfam" id="PF07715"/>
    </source>
</evidence>
<dbReference type="NCBIfam" id="TIGR04057">
    <property type="entry name" value="SusC_RagA_signa"/>
    <property type="match status" value="1"/>
</dbReference>
<keyword evidence="6 7" id="KW-0998">Cell outer membrane</keyword>
<keyword evidence="4 7" id="KW-0812">Transmembrane</keyword>
<accession>A0A4V2MQV6</accession>
<evidence type="ECO:0000256" key="7">
    <source>
        <dbReference type="PROSITE-ProRule" id="PRU01360"/>
    </source>
</evidence>
<protein>
    <submittedName>
        <fullName evidence="10">TonB-dependent receptor</fullName>
    </submittedName>
</protein>
<keyword evidence="5 7" id="KW-0472">Membrane</keyword>
<dbReference type="AlphaFoldDB" id="A0A4V2MQV6"/>
<dbReference type="InterPro" id="IPR037066">
    <property type="entry name" value="Plug_dom_sf"/>
</dbReference>
<dbReference type="Gene3D" id="2.170.130.10">
    <property type="entry name" value="TonB-dependent receptor, plug domain"/>
    <property type="match status" value="1"/>
</dbReference>
<comment type="caution">
    <text evidence="10">The sequence shown here is derived from an EMBL/GenBank/DDBJ whole genome shotgun (WGS) entry which is preliminary data.</text>
</comment>
<evidence type="ECO:0000256" key="3">
    <source>
        <dbReference type="ARBA" id="ARBA00022452"/>
    </source>
</evidence>
<comment type="similarity">
    <text evidence="7">Belongs to the TonB-dependent receptor family.</text>
</comment>
<feature type="chain" id="PRO_5020555420" evidence="8">
    <location>
        <begin position="33"/>
        <end position="995"/>
    </location>
</feature>
<dbReference type="InterPro" id="IPR008969">
    <property type="entry name" value="CarboxyPept-like_regulatory"/>
</dbReference>
<sequence>MKQNYEKTYLSLISKWQCLVAILLFFSLNVNAQGSKTVTGKVVDETNQPLPGVTVRIKGSNLGTSTDTYGVYTIQAKPSDRLTFSLLGSLTKEISVDNQNKINVTLMPDNQTLKDVVVIGYGTANKKDLTGAVTSVKSEEFNQGVLVNPAQLLQGKVAGLNVTKSGDPNAKPSTILRGPSTLREGAAQEPFYVIDGVPGASIDLLAPADIENIDILKDASSTAIYGSRAANGVIIVTTKRSKSGQSRLNYSGYAAVEKVSKKYDMLSAPELRQYLADNKQILNPVDDDGSDTNWQSLLERTGYSQNHNLSYGGAGQTSDYGASVNYLDNKGILKNTSLKRTIVRAFLNEKFFNDRLKLGLTITNSNSKSSDVYQSQALPNMLFYLPTVNPFNADGSYKENYNRTGSGTRNPLSIVDNNVIDNLNNKTLINGMAQVNIIDGLKFTASVSSQRDQNNYSTYLNSQSGLARGVNGQAQKIDVLNKSQVLEGYFNYDKTFGKHSLKLLGGYSWQEDRTNDGFGVTTQNFSNDNLGYNNLFLSNPSLLSQIAFNNAPISTLRLISYYGRVQYNYNEKYLFQASLRDDGSSAFGKNNRWGLFPAVSAGWRIISEDFMQSVPVISDLKLRAGYGVSGNSLGFDAFSSLLIYGTLPGSNKFLNNGSISNAIGPVRNPNPDLKWESTATTNIGLDFGLFNDRITGSLDFYVKQTSDLIYDRYEVSTTQFFLPTITANVGKIKNTGIEFSLNATVFKTDSFRWTTSPNIAHNKNVVETLSDDFYKIAAIQTAQLGGKGQSGNFSQLIQPGYALGTFNLWNYAGKNAAGVSTYINAAGQTIATQPLTTDAKIAGNAQPKLIYGWVNSFSYKNWDFNFLVRGVLGNKILNATKASLNNPADAKLQNIPTFTLGESFSDINAYLISDRFLESGSYLRLDNATLGYTLKPKTPAIKAIRLYVTANNLFVITKYSGLDPEINIGGLTPGIDNNNYYPKTRTFSFGVSASF</sequence>
<dbReference type="InterPro" id="IPR039426">
    <property type="entry name" value="TonB-dep_rcpt-like"/>
</dbReference>
<dbReference type="InterPro" id="IPR023997">
    <property type="entry name" value="TonB-dep_OMP_SusC/RagA_CS"/>
</dbReference>
<dbReference type="RefSeq" id="WP_131530855.1">
    <property type="nucleotide sequence ID" value="NZ_SJSO01000009.1"/>
</dbReference>
<evidence type="ECO:0000256" key="8">
    <source>
        <dbReference type="SAM" id="SignalP"/>
    </source>
</evidence>
<keyword evidence="10" id="KW-0675">Receptor</keyword>
<organism evidence="10 11">
    <name type="scientific">Pedobacter psychrodurus</name>
    <dbReference type="NCBI Taxonomy" id="2530456"/>
    <lineage>
        <taxon>Bacteria</taxon>
        <taxon>Pseudomonadati</taxon>
        <taxon>Bacteroidota</taxon>
        <taxon>Sphingobacteriia</taxon>
        <taxon>Sphingobacteriales</taxon>
        <taxon>Sphingobacteriaceae</taxon>
        <taxon>Pedobacter</taxon>
    </lineage>
</organism>
<evidence type="ECO:0000256" key="6">
    <source>
        <dbReference type="ARBA" id="ARBA00023237"/>
    </source>
</evidence>
<dbReference type="Gene3D" id="2.60.40.1120">
    <property type="entry name" value="Carboxypeptidase-like, regulatory domain"/>
    <property type="match status" value="1"/>
</dbReference>
<keyword evidence="2 7" id="KW-0813">Transport</keyword>
<dbReference type="NCBIfam" id="TIGR04056">
    <property type="entry name" value="OMP_RagA_SusC"/>
    <property type="match status" value="1"/>
</dbReference>
<evidence type="ECO:0000256" key="4">
    <source>
        <dbReference type="ARBA" id="ARBA00022692"/>
    </source>
</evidence>
<dbReference type="Gene3D" id="2.40.170.20">
    <property type="entry name" value="TonB-dependent receptor, beta-barrel domain"/>
    <property type="match status" value="1"/>
</dbReference>
<keyword evidence="11" id="KW-1185">Reference proteome</keyword>
<dbReference type="PROSITE" id="PS52016">
    <property type="entry name" value="TONB_DEPENDENT_REC_3"/>
    <property type="match status" value="1"/>
</dbReference>
<proteinExistence type="inferred from homology"/>
<gene>
    <name evidence="10" type="ORF">EZ456_13165</name>
</gene>
<dbReference type="OrthoDB" id="9768177at2"/>
<feature type="domain" description="TonB-dependent receptor plug" evidence="9">
    <location>
        <begin position="126"/>
        <end position="233"/>
    </location>
</feature>
<evidence type="ECO:0000313" key="11">
    <source>
        <dbReference type="Proteomes" id="UP000293925"/>
    </source>
</evidence>
<keyword evidence="8" id="KW-0732">Signal</keyword>
<dbReference type="Pfam" id="PF07715">
    <property type="entry name" value="Plug"/>
    <property type="match status" value="1"/>
</dbReference>
<dbReference type="InterPro" id="IPR012910">
    <property type="entry name" value="Plug_dom"/>
</dbReference>
<dbReference type="SUPFAM" id="SSF49464">
    <property type="entry name" value="Carboxypeptidase regulatory domain-like"/>
    <property type="match status" value="1"/>
</dbReference>
<comment type="subcellular location">
    <subcellularLocation>
        <location evidence="1 7">Cell outer membrane</location>
        <topology evidence="1 7">Multi-pass membrane protein</topology>
    </subcellularLocation>
</comment>
<reference evidence="10 11" key="1">
    <citation type="submission" date="2019-02" db="EMBL/GenBank/DDBJ databases">
        <title>Pedobacter sp. RP-3-21 sp. nov., isolated from Arctic soil.</title>
        <authorList>
            <person name="Dahal R.H."/>
        </authorList>
    </citation>
    <scope>NUCLEOTIDE SEQUENCE [LARGE SCALE GENOMIC DNA]</scope>
    <source>
        <strain evidence="10 11">RP-3-21</strain>
    </source>
</reference>
<evidence type="ECO:0000256" key="2">
    <source>
        <dbReference type="ARBA" id="ARBA00022448"/>
    </source>
</evidence>
<dbReference type="SUPFAM" id="SSF56935">
    <property type="entry name" value="Porins"/>
    <property type="match status" value="1"/>
</dbReference>
<feature type="signal peptide" evidence="8">
    <location>
        <begin position="1"/>
        <end position="32"/>
    </location>
</feature>
<dbReference type="Proteomes" id="UP000293925">
    <property type="component" value="Unassembled WGS sequence"/>
</dbReference>
<dbReference type="GO" id="GO:0009279">
    <property type="term" value="C:cell outer membrane"/>
    <property type="evidence" value="ECO:0007669"/>
    <property type="project" value="UniProtKB-SubCell"/>
</dbReference>
<keyword evidence="3 7" id="KW-1134">Transmembrane beta strand</keyword>
<dbReference type="InterPro" id="IPR036942">
    <property type="entry name" value="Beta-barrel_TonB_sf"/>
</dbReference>
<evidence type="ECO:0000256" key="1">
    <source>
        <dbReference type="ARBA" id="ARBA00004571"/>
    </source>
</evidence>
<dbReference type="Pfam" id="PF13715">
    <property type="entry name" value="CarbopepD_reg_2"/>
    <property type="match status" value="1"/>
</dbReference>
<dbReference type="InterPro" id="IPR023996">
    <property type="entry name" value="TonB-dep_OMP_SusC/RagA"/>
</dbReference>
<evidence type="ECO:0000313" key="10">
    <source>
        <dbReference type="EMBL" id="TCD26535.1"/>
    </source>
</evidence>